<name>A0A6B1DQX2_9CHLR</name>
<keyword evidence="4 7" id="KW-0812">Transmembrane</keyword>
<evidence type="ECO:0000256" key="4">
    <source>
        <dbReference type="ARBA" id="ARBA00022692"/>
    </source>
</evidence>
<evidence type="ECO:0000256" key="5">
    <source>
        <dbReference type="ARBA" id="ARBA00022989"/>
    </source>
</evidence>
<dbReference type="GO" id="GO:0055085">
    <property type="term" value="P:transmembrane transport"/>
    <property type="evidence" value="ECO:0007669"/>
    <property type="project" value="InterPro"/>
</dbReference>
<dbReference type="Pfam" id="PF00528">
    <property type="entry name" value="BPD_transp_1"/>
    <property type="match status" value="1"/>
</dbReference>
<proteinExistence type="inferred from homology"/>
<keyword evidence="3" id="KW-1003">Cell membrane</keyword>
<comment type="caution">
    <text evidence="9">The sequence shown here is derived from an EMBL/GenBank/DDBJ whole genome shotgun (WGS) entry which is preliminary data.</text>
</comment>
<dbReference type="InterPro" id="IPR000515">
    <property type="entry name" value="MetI-like"/>
</dbReference>
<dbReference type="SUPFAM" id="SSF161098">
    <property type="entry name" value="MetI-like"/>
    <property type="match status" value="1"/>
</dbReference>
<feature type="transmembrane region" description="Helical" evidence="7">
    <location>
        <begin position="91"/>
        <end position="112"/>
    </location>
</feature>
<evidence type="ECO:0000313" key="9">
    <source>
        <dbReference type="EMBL" id="MYD88834.1"/>
    </source>
</evidence>
<feature type="transmembrane region" description="Helical" evidence="7">
    <location>
        <begin position="124"/>
        <end position="144"/>
    </location>
</feature>
<feature type="transmembrane region" description="Helical" evidence="7">
    <location>
        <begin position="233"/>
        <end position="253"/>
    </location>
</feature>
<accession>A0A6B1DQX2</accession>
<reference evidence="9" key="1">
    <citation type="submission" date="2019-09" db="EMBL/GenBank/DDBJ databases">
        <title>Characterisation of the sponge microbiome using genome-centric metagenomics.</title>
        <authorList>
            <person name="Engelberts J.P."/>
            <person name="Robbins S.J."/>
            <person name="De Goeij J.M."/>
            <person name="Aranda M."/>
            <person name="Bell S.C."/>
            <person name="Webster N.S."/>
        </authorList>
    </citation>
    <scope>NUCLEOTIDE SEQUENCE</scope>
    <source>
        <strain evidence="9">SB0662_bin_9</strain>
    </source>
</reference>
<dbReference type="PANTHER" id="PTHR30193:SF1">
    <property type="entry name" value="ABC TRANSPORTER PERMEASE PROTEIN YESP-RELATED"/>
    <property type="match status" value="1"/>
</dbReference>
<feature type="transmembrane region" description="Helical" evidence="7">
    <location>
        <begin position="172"/>
        <end position="196"/>
    </location>
</feature>
<feature type="domain" description="ABC transmembrane type-1" evidence="8">
    <location>
        <begin position="87"/>
        <end position="300"/>
    </location>
</feature>
<evidence type="ECO:0000256" key="7">
    <source>
        <dbReference type="RuleBase" id="RU363032"/>
    </source>
</evidence>
<dbReference type="PROSITE" id="PS50928">
    <property type="entry name" value="ABC_TM1"/>
    <property type="match status" value="1"/>
</dbReference>
<evidence type="ECO:0000256" key="3">
    <source>
        <dbReference type="ARBA" id="ARBA00022475"/>
    </source>
</evidence>
<dbReference type="SUPFAM" id="SSF160964">
    <property type="entry name" value="MalF N-terminal region-like"/>
    <property type="match status" value="1"/>
</dbReference>
<evidence type="ECO:0000256" key="1">
    <source>
        <dbReference type="ARBA" id="ARBA00004651"/>
    </source>
</evidence>
<protein>
    <submittedName>
        <fullName evidence="9">Sugar ABC transporter permease</fullName>
    </submittedName>
</protein>
<dbReference type="InterPro" id="IPR035906">
    <property type="entry name" value="MetI-like_sf"/>
</dbReference>
<organism evidence="9">
    <name type="scientific">Caldilineaceae bacterium SB0662_bin_9</name>
    <dbReference type="NCBI Taxonomy" id="2605258"/>
    <lineage>
        <taxon>Bacteria</taxon>
        <taxon>Bacillati</taxon>
        <taxon>Chloroflexota</taxon>
        <taxon>Caldilineae</taxon>
        <taxon>Caldilineales</taxon>
        <taxon>Caldilineaceae</taxon>
    </lineage>
</organism>
<dbReference type="Gene3D" id="1.10.3720.10">
    <property type="entry name" value="MetI-like"/>
    <property type="match status" value="1"/>
</dbReference>
<dbReference type="InterPro" id="IPR051393">
    <property type="entry name" value="ABC_transporter_permease"/>
</dbReference>
<evidence type="ECO:0000259" key="8">
    <source>
        <dbReference type="PROSITE" id="PS50928"/>
    </source>
</evidence>
<dbReference type="GO" id="GO:0005886">
    <property type="term" value="C:plasma membrane"/>
    <property type="evidence" value="ECO:0007669"/>
    <property type="project" value="UniProtKB-SubCell"/>
</dbReference>
<keyword evidence="5 7" id="KW-1133">Transmembrane helix</keyword>
<keyword evidence="2 7" id="KW-0813">Transport</keyword>
<dbReference type="EMBL" id="VXPY01000007">
    <property type="protein sequence ID" value="MYD88834.1"/>
    <property type="molecule type" value="Genomic_DNA"/>
</dbReference>
<sequence>MQGEIASDIKGGSKLRKPASLKRQEAVAGFIYISPWLLGFLAFTAFPFLASFYLSFTDYTVVSQPSFAGFSNYVEALSGDDLFWGSLRRTFTYAVVGVPLGILGSLACALLLNQALKGTTLFRVLFFLPSLTPLVALALLWQWIFQPDFGVLNFLLAKVGIDGPGWLSSIEWALPSLIIMALWGTVGGGQMVIFLAGLQGVPQELYEAVEIDGGGPWFKFRHVTLPMISPTMFFNLILGIIGALRVFTVAYVSTEGGPAYATWFYILHLYTQAFKYFNMGYASALAWIFFIILIAFTYLQVRASRHWVFYAGEQS</sequence>
<gene>
    <name evidence="9" type="ORF">F4Y08_00625</name>
</gene>
<keyword evidence="6 7" id="KW-0472">Membrane</keyword>
<dbReference type="CDD" id="cd06261">
    <property type="entry name" value="TM_PBP2"/>
    <property type="match status" value="1"/>
</dbReference>
<feature type="transmembrane region" description="Helical" evidence="7">
    <location>
        <begin position="26"/>
        <end position="54"/>
    </location>
</feature>
<feature type="transmembrane region" description="Helical" evidence="7">
    <location>
        <begin position="273"/>
        <end position="299"/>
    </location>
</feature>
<comment type="similarity">
    <text evidence="7">Belongs to the binding-protein-dependent transport system permease family.</text>
</comment>
<evidence type="ECO:0000256" key="6">
    <source>
        <dbReference type="ARBA" id="ARBA00023136"/>
    </source>
</evidence>
<dbReference type="AlphaFoldDB" id="A0A6B1DQX2"/>
<evidence type="ECO:0000256" key="2">
    <source>
        <dbReference type="ARBA" id="ARBA00022448"/>
    </source>
</evidence>
<comment type="subcellular location">
    <subcellularLocation>
        <location evidence="1 7">Cell membrane</location>
        <topology evidence="1 7">Multi-pass membrane protein</topology>
    </subcellularLocation>
</comment>
<dbReference type="PANTHER" id="PTHR30193">
    <property type="entry name" value="ABC TRANSPORTER PERMEASE PROTEIN"/>
    <property type="match status" value="1"/>
</dbReference>